<dbReference type="PROSITE" id="PS00028">
    <property type="entry name" value="ZINC_FINGER_C2H2_1"/>
    <property type="match status" value="9"/>
</dbReference>
<name>A0A226DIR8_FOLCA</name>
<dbReference type="SMART" id="SM00355">
    <property type="entry name" value="ZnF_C2H2"/>
    <property type="match status" value="13"/>
</dbReference>
<dbReference type="PANTHER" id="PTHR24409">
    <property type="entry name" value="ZINC FINGER PROTEIN 142"/>
    <property type="match status" value="1"/>
</dbReference>
<dbReference type="EMBL" id="LNIX01000018">
    <property type="protein sequence ID" value="OXA45079.1"/>
    <property type="molecule type" value="Genomic_DNA"/>
</dbReference>
<protein>
    <recommendedName>
        <fullName evidence="12">C2H2-type domain-containing protein</fullName>
    </recommendedName>
</protein>
<keyword evidence="7" id="KW-0238">DNA-binding</keyword>
<keyword evidence="2" id="KW-0479">Metal-binding</keyword>
<dbReference type="Pfam" id="PF12874">
    <property type="entry name" value="zf-met"/>
    <property type="match status" value="1"/>
</dbReference>
<feature type="domain" description="C2H2-type" evidence="12">
    <location>
        <begin position="402"/>
        <end position="431"/>
    </location>
</feature>
<evidence type="ECO:0000256" key="4">
    <source>
        <dbReference type="ARBA" id="ARBA00022771"/>
    </source>
</evidence>
<evidence type="ECO:0000259" key="12">
    <source>
        <dbReference type="PROSITE" id="PS50157"/>
    </source>
</evidence>
<evidence type="ECO:0000256" key="11">
    <source>
        <dbReference type="SAM" id="MobiDB-lite"/>
    </source>
</evidence>
<feature type="region of interest" description="Disordered" evidence="11">
    <location>
        <begin position="169"/>
        <end position="244"/>
    </location>
</feature>
<proteinExistence type="predicted"/>
<dbReference type="GO" id="GO:0048598">
    <property type="term" value="P:embryonic morphogenesis"/>
    <property type="evidence" value="ECO:0007669"/>
    <property type="project" value="UniProtKB-ARBA"/>
</dbReference>
<evidence type="ECO:0000256" key="8">
    <source>
        <dbReference type="ARBA" id="ARBA00023163"/>
    </source>
</evidence>
<accession>A0A226DIR8</accession>
<dbReference type="OMA" id="HITSCAL"/>
<keyword evidence="4 10" id="KW-0863">Zinc-finger</keyword>
<feature type="compositionally biased region" description="Acidic residues" evidence="11">
    <location>
        <begin position="179"/>
        <end position="188"/>
    </location>
</feature>
<keyword evidence="5" id="KW-0862">Zinc</keyword>
<evidence type="ECO:0000256" key="7">
    <source>
        <dbReference type="ARBA" id="ARBA00023125"/>
    </source>
</evidence>
<feature type="domain" description="C2H2-type" evidence="12">
    <location>
        <begin position="462"/>
        <end position="489"/>
    </location>
</feature>
<dbReference type="OrthoDB" id="3437960at2759"/>
<dbReference type="GO" id="GO:0000977">
    <property type="term" value="F:RNA polymerase II transcription regulatory region sequence-specific DNA binding"/>
    <property type="evidence" value="ECO:0007669"/>
    <property type="project" value="TreeGrafter"/>
</dbReference>
<dbReference type="Pfam" id="PF00096">
    <property type="entry name" value="zf-C2H2"/>
    <property type="match status" value="4"/>
</dbReference>
<evidence type="ECO:0000256" key="5">
    <source>
        <dbReference type="ARBA" id="ARBA00022833"/>
    </source>
</evidence>
<feature type="domain" description="C2H2-type" evidence="12">
    <location>
        <begin position="630"/>
        <end position="657"/>
    </location>
</feature>
<dbReference type="GO" id="GO:0000981">
    <property type="term" value="F:DNA-binding transcription factor activity, RNA polymerase II-specific"/>
    <property type="evidence" value="ECO:0007669"/>
    <property type="project" value="TreeGrafter"/>
</dbReference>
<dbReference type="Pfam" id="PF16622">
    <property type="entry name" value="zf-C2H2_11"/>
    <property type="match status" value="1"/>
</dbReference>
<comment type="caution">
    <text evidence="13">The sequence shown here is derived from an EMBL/GenBank/DDBJ whole genome shotgun (WGS) entry which is preliminary data.</text>
</comment>
<keyword evidence="9" id="KW-0539">Nucleus</keyword>
<dbReference type="InterPro" id="IPR013087">
    <property type="entry name" value="Znf_C2H2_type"/>
</dbReference>
<evidence type="ECO:0000256" key="6">
    <source>
        <dbReference type="ARBA" id="ARBA00023015"/>
    </source>
</evidence>
<keyword evidence="3" id="KW-0677">Repeat</keyword>
<feature type="domain" description="C2H2-type" evidence="12">
    <location>
        <begin position="489"/>
        <end position="516"/>
    </location>
</feature>
<evidence type="ECO:0000313" key="13">
    <source>
        <dbReference type="EMBL" id="OXA45079.1"/>
    </source>
</evidence>
<reference evidence="13 14" key="1">
    <citation type="submission" date="2015-12" db="EMBL/GenBank/DDBJ databases">
        <title>The genome of Folsomia candida.</title>
        <authorList>
            <person name="Faddeeva A."/>
            <person name="Derks M.F."/>
            <person name="Anvar Y."/>
            <person name="Smit S."/>
            <person name="Van Straalen N."/>
            <person name="Roelofs D."/>
        </authorList>
    </citation>
    <scope>NUCLEOTIDE SEQUENCE [LARGE SCALE GENOMIC DNA]</scope>
    <source>
        <strain evidence="13 14">VU population</strain>
        <tissue evidence="13">Whole body</tissue>
    </source>
</reference>
<dbReference type="SUPFAM" id="SSF57667">
    <property type="entry name" value="beta-beta-alpha zinc fingers"/>
    <property type="match status" value="7"/>
</dbReference>
<dbReference type="AlphaFoldDB" id="A0A226DIR8"/>
<organism evidence="13 14">
    <name type="scientific">Folsomia candida</name>
    <name type="common">Springtail</name>
    <dbReference type="NCBI Taxonomy" id="158441"/>
    <lineage>
        <taxon>Eukaryota</taxon>
        <taxon>Metazoa</taxon>
        <taxon>Ecdysozoa</taxon>
        <taxon>Arthropoda</taxon>
        <taxon>Hexapoda</taxon>
        <taxon>Collembola</taxon>
        <taxon>Entomobryomorpha</taxon>
        <taxon>Isotomoidea</taxon>
        <taxon>Isotomidae</taxon>
        <taxon>Proisotominae</taxon>
        <taxon>Folsomia</taxon>
    </lineage>
</organism>
<evidence type="ECO:0000313" key="14">
    <source>
        <dbReference type="Proteomes" id="UP000198287"/>
    </source>
</evidence>
<feature type="compositionally biased region" description="Basic residues" evidence="11">
    <location>
        <begin position="209"/>
        <end position="221"/>
    </location>
</feature>
<dbReference type="GO" id="GO:0008270">
    <property type="term" value="F:zinc ion binding"/>
    <property type="evidence" value="ECO:0007669"/>
    <property type="project" value="UniProtKB-KW"/>
</dbReference>
<gene>
    <name evidence="13" type="ORF">Fcan01_19906</name>
</gene>
<evidence type="ECO:0000256" key="10">
    <source>
        <dbReference type="PROSITE-ProRule" id="PRU00042"/>
    </source>
</evidence>
<feature type="domain" description="C2H2-type" evidence="12">
    <location>
        <begin position="602"/>
        <end position="629"/>
    </location>
</feature>
<keyword evidence="14" id="KW-1185">Reference proteome</keyword>
<sequence>MSSRVCFLCVQVIDTTIPSFDDKETRKIRISSLCELLFLSSNDTRRKGTPQFEEDATCEFCPVCAPVISEMEQIRYQMSLLEEQIGRKITKIREMMLESSSSLLENGDDGGRVKIRKLRTIILQITESDINTDDSVVLGLDEIQVKVEEDIGLVGNADDQFFDDYINSFSPTADMEGGKEEEEEEEEMDPFKNDGEDDFESAFCIIPHPQKRGRGRPRKSIRTNTPRLKPKRENSSPSKLKPKRIKEENIRPSMYETRCSPRIKKTTLPPANDVKTLKLSLKRISESLSIDDTKPEFVENDLLATTDVTVCHEIVDATTYFLFRYDPTISKIPNQIRDQMSKVSTDNFRVVDLSFLSEIGRTRHIARDHSIPCPVPTCSSSFGTKLARKAHMKRAHPCVSLYQCALCKKKFNRENALQAHMVIRHEKGEKKFPCVKCAKSFVLLENLERHLNLHEIEDIKPFVCDMCDSRFEDDERLQSHMETHNTKRFKCDHCGLAHSNKDGLIRHIRIHTGEKPEKCDQCEESFIDQIGLRRHVARVHDQTRDHVCDICGLGFRLVYDLQRHLQRHDESKKPVCEICGEKFRDRYRVKAHLVKEHGADPFVCDECGAKFTSMGSLKQHKRIHTGVKPHKCDVCDAAFSCKPLLTLHMRKHTGERPYPCPHCDQAFKQRKHMNTHIKRIHTPGYVAPIRYPCPHCVKGYQFNHHLQAHIRQVHTGERPFTCDQAGCYKAFAKNTSLYLHLRGHHGLVMEKKCKDRLPRRKKDEFPPEMGDDGVGQNFMEITN</sequence>
<dbReference type="InterPro" id="IPR041697">
    <property type="entry name" value="Znf-C2H2_11"/>
</dbReference>
<comment type="subcellular location">
    <subcellularLocation>
        <location evidence="1">Nucleus</location>
    </subcellularLocation>
</comment>
<evidence type="ECO:0000256" key="9">
    <source>
        <dbReference type="ARBA" id="ARBA00023242"/>
    </source>
</evidence>
<evidence type="ECO:0000256" key="1">
    <source>
        <dbReference type="ARBA" id="ARBA00004123"/>
    </source>
</evidence>
<dbReference type="FunFam" id="3.30.160.60:FF:000100">
    <property type="entry name" value="Zinc finger 45-like"/>
    <property type="match status" value="2"/>
</dbReference>
<dbReference type="InterPro" id="IPR036236">
    <property type="entry name" value="Znf_C2H2_sf"/>
</dbReference>
<feature type="domain" description="C2H2-type" evidence="12">
    <location>
        <begin position="658"/>
        <end position="682"/>
    </location>
</feature>
<feature type="domain" description="C2H2-type" evidence="12">
    <location>
        <begin position="432"/>
        <end position="459"/>
    </location>
</feature>
<keyword evidence="6" id="KW-0805">Transcription regulation</keyword>
<evidence type="ECO:0000256" key="3">
    <source>
        <dbReference type="ARBA" id="ARBA00022737"/>
    </source>
</evidence>
<feature type="domain" description="C2H2-type" evidence="12">
    <location>
        <begin position="546"/>
        <end position="573"/>
    </location>
</feature>
<feature type="domain" description="C2H2-type" evidence="12">
    <location>
        <begin position="517"/>
        <end position="545"/>
    </location>
</feature>
<dbReference type="FunFam" id="3.30.160.60:FF:000624">
    <property type="entry name" value="zinc finger protein 697"/>
    <property type="match status" value="1"/>
</dbReference>
<dbReference type="PANTHER" id="PTHR24409:SF295">
    <property type="entry name" value="AZ2-RELATED"/>
    <property type="match status" value="1"/>
</dbReference>
<keyword evidence="8" id="KW-0804">Transcription</keyword>
<dbReference type="FunFam" id="3.30.160.60:FF:000072">
    <property type="entry name" value="zinc finger protein 143 isoform X1"/>
    <property type="match status" value="1"/>
</dbReference>
<evidence type="ECO:0000256" key="2">
    <source>
        <dbReference type="ARBA" id="ARBA00022723"/>
    </source>
</evidence>
<dbReference type="Gene3D" id="3.30.160.60">
    <property type="entry name" value="Classic Zinc Finger"/>
    <property type="match status" value="11"/>
</dbReference>
<dbReference type="Proteomes" id="UP000198287">
    <property type="component" value="Unassembled WGS sequence"/>
</dbReference>
<dbReference type="FunFam" id="3.30.160.60:FF:002343">
    <property type="entry name" value="Zinc finger protein 33A"/>
    <property type="match status" value="1"/>
</dbReference>
<feature type="domain" description="C2H2-type" evidence="12">
    <location>
        <begin position="691"/>
        <end position="719"/>
    </location>
</feature>
<feature type="domain" description="C2H2-type" evidence="12">
    <location>
        <begin position="720"/>
        <end position="746"/>
    </location>
</feature>
<dbReference type="GO" id="GO:0005634">
    <property type="term" value="C:nucleus"/>
    <property type="evidence" value="ECO:0007669"/>
    <property type="project" value="UniProtKB-SubCell"/>
</dbReference>
<dbReference type="PROSITE" id="PS50157">
    <property type="entry name" value="ZINC_FINGER_C2H2_2"/>
    <property type="match status" value="11"/>
</dbReference>